<dbReference type="RefSeq" id="XP_013253747.1">
    <property type="nucleotide sequence ID" value="XM_013398293.1"/>
</dbReference>
<protein>
    <submittedName>
        <fullName evidence="1">Uncharacterized protein</fullName>
    </submittedName>
</protein>
<comment type="caution">
    <text evidence="1">The sequence shown here is derived from an EMBL/GenBank/DDBJ whole genome shotgun (WGS) entry which is preliminary data.</text>
</comment>
<evidence type="ECO:0000313" key="2">
    <source>
        <dbReference type="Proteomes" id="UP000027920"/>
    </source>
</evidence>
<organism evidence="1 2">
    <name type="scientific">Exophiala aquamarina CBS 119918</name>
    <dbReference type="NCBI Taxonomy" id="1182545"/>
    <lineage>
        <taxon>Eukaryota</taxon>
        <taxon>Fungi</taxon>
        <taxon>Dikarya</taxon>
        <taxon>Ascomycota</taxon>
        <taxon>Pezizomycotina</taxon>
        <taxon>Eurotiomycetes</taxon>
        <taxon>Chaetothyriomycetidae</taxon>
        <taxon>Chaetothyriales</taxon>
        <taxon>Herpotrichiellaceae</taxon>
        <taxon>Exophiala</taxon>
    </lineage>
</organism>
<dbReference type="InterPro" id="IPR014807">
    <property type="entry name" value="Coa1"/>
</dbReference>
<evidence type="ECO:0000313" key="1">
    <source>
        <dbReference type="EMBL" id="KEF51157.1"/>
    </source>
</evidence>
<dbReference type="Pfam" id="PF08695">
    <property type="entry name" value="Coa1"/>
    <property type="match status" value="1"/>
</dbReference>
<dbReference type="VEuPathDB" id="FungiDB:A1O9_12771"/>
<sequence length="67" mass="7637">MHGVINIRFWVKGTRAQAETKFVSLRARKTGFFETLEWSLKLEDGTVVQLLEDGRSGNQPMVNKGEQ</sequence>
<dbReference type="GO" id="GO:0033617">
    <property type="term" value="P:mitochondrial respiratory chain complex IV assembly"/>
    <property type="evidence" value="ECO:0007669"/>
    <property type="project" value="InterPro"/>
</dbReference>
<dbReference type="HOGENOM" id="CLU_2812354_0_0_1"/>
<name>A0A072NUU0_9EURO</name>
<dbReference type="PANTHER" id="PTHR28523">
    <property type="entry name" value="CYTOCHROME C OXIDASE ASSEMBLY FACTOR 1"/>
    <property type="match status" value="1"/>
</dbReference>
<dbReference type="GO" id="GO:0005743">
    <property type="term" value="C:mitochondrial inner membrane"/>
    <property type="evidence" value="ECO:0007669"/>
    <property type="project" value="TreeGrafter"/>
</dbReference>
<dbReference type="GeneID" id="25287665"/>
<dbReference type="PANTHER" id="PTHR28523:SF1">
    <property type="entry name" value="CYTOCHROME C OXIDASE ASSEMBLY FACTOR 1"/>
    <property type="match status" value="1"/>
</dbReference>
<dbReference type="Proteomes" id="UP000027920">
    <property type="component" value="Unassembled WGS sequence"/>
</dbReference>
<dbReference type="STRING" id="1182545.A0A072NUU0"/>
<keyword evidence="2" id="KW-1185">Reference proteome</keyword>
<dbReference type="EMBL" id="AMGV01000027">
    <property type="protein sequence ID" value="KEF51157.1"/>
    <property type="molecule type" value="Genomic_DNA"/>
</dbReference>
<dbReference type="AlphaFoldDB" id="A0A072NUU0"/>
<reference evidence="1 2" key="1">
    <citation type="submission" date="2013-03" db="EMBL/GenBank/DDBJ databases">
        <title>The Genome Sequence of Exophiala aquamarina CBS 119918.</title>
        <authorList>
            <consortium name="The Broad Institute Genomics Platform"/>
            <person name="Cuomo C."/>
            <person name="de Hoog S."/>
            <person name="Gorbushina A."/>
            <person name="Walker B."/>
            <person name="Young S.K."/>
            <person name="Zeng Q."/>
            <person name="Gargeya S."/>
            <person name="Fitzgerald M."/>
            <person name="Haas B."/>
            <person name="Abouelleil A."/>
            <person name="Allen A.W."/>
            <person name="Alvarado L."/>
            <person name="Arachchi H.M."/>
            <person name="Berlin A.M."/>
            <person name="Chapman S.B."/>
            <person name="Gainer-Dewar J."/>
            <person name="Goldberg J."/>
            <person name="Griggs A."/>
            <person name="Gujja S."/>
            <person name="Hansen M."/>
            <person name="Howarth C."/>
            <person name="Imamovic A."/>
            <person name="Ireland A."/>
            <person name="Larimer J."/>
            <person name="McCowan C."/>
            <person name="Murphy C."/>
            <person name="Pearson M."/>
            <person name="Poon T.W."/>
            <person name="Priest M."/>
            <person name="Roberts A."/>
            <person name="Saif S."/>
            <person name="Shea T."/>
            <person name="Sisk P."/>
            <person name="Sykes S."/>
            <person name="Wortman J."/>
            <person name="Nusbaum C."/>
            <person name="Birren B."/>
        </authorList>
    </citation>
    <scope>NUCLEOTIDE SEQUENCE [LARGE SCALE GENOMIC DNA]</scope>
    <source>
        <strain evidence="1 2">CBS 119918</strain>
    </source>
</reference>
<proteinExistence type="predicted"/>
<dbReference type="InterPro" id="IPR042432">
    <property type="entry name" value="Coa1_fungi"/>
</dbReference>
<dbReference type="OrthoDB" id="2100652at2759"/>
<accession>A0A072NUU0</accession>
<gene>
    <name evidence="1" type="ORF">A1O9_12771</name>
</gene>